<dbReference type="Proteomes" id="UP000035067">
    <property type="component" value="Unassembled WGS sequence"/>
</dbReference>
<protein>
    <submittedName>
        <fullName evidence="1">Uncharacterized protein</fullName>
    </submittedName>
</protein>
<organism evidence="1 2">
    <name type="scientific">Candidatus Synechococcus spongiarum SP3</name>
    <dbReference type="NCBI Taxonomy" id="1604020"/>
    <lineage>
        <taxon>Bacteria</taxon>
        <taxon>Bacillati</taxon>
        <taxon>Cyanobacteriota</taxon>
        <taxon>Cyanophyceae</taxon>
        <taxon>Synechococcales</taxon>
        <taxon>Synechococcaceae</taxon>
        <taxon>Synechococcus</taxon>
    </lineage>
</organism>
<accession>A0A0G2IWH4</accession>
<dbReference type="EMBL" id="JXQG01000018">
    <property type="protein sequence ID" value="KKZ12534.1"/>
    <property type="molecule type" value="Genomic_DNA"/>
</dbReference>
<sequence>TPPMAMQNPVWHTFEGQFRGSLGSSDVAQPQPQFFAGLNTVVVMNKNNNLRWISDFLRFHIHHHRLEGMVMMDNDSTSYDLKELEDVIYSTGL</sequence>
<reference evidence="1 2" key="1">
    <citation type="submission" date="2015-01" db="EMBL/GenBank/DDBJ databases">
        <title>Lifestyle Evolution in Cyanobacterial Symbionts of Sponges.</title>
        <authorList>
            <person name="Burgsdorf I."/>
            <person name="Slaby B.M."/>
            <person name="Handley K.M."/>
            <person name="Haber M."/>
            <person name="Blom J."/>
            <person name="Marshall C.W."/>
            <person name="Gilbert J.A."/>
            <person name="Hentschel U."/>
            <person name="Steindler L."/>
        </authorList>
    </citation>
    <scope>NUCLEOTIDE SEQUENCE [LARGE SCALE GENOMIC DNA]</scope>
    <source>
        <strain evidence="1">SP3</strain>
    </source>
</reference>
<feature type="non-terminal residue" evidence="1">
    <location>
        <position position="1"/>
    </location>
</feature>
<proteinExistence type="predicted"/>
<dbReference type="AlphaFoldDB" id="A0A0G2IWH4"/>
<gene>
    <name evidence="1" type="ORF">TE42_04150</name>
</gene>
<evidence type="ECO:0000313" key="2">
    <source>
        <dbReference type="Proteomes" id="UP000035067"/>
    </source>
</evidence>
<name>A0A0G2IWH4_9SYNE</name>
<dbReference type="PATRIC" id="fig|1604020.3.peg.60"/>
<evidence type="ECO:0000313" key="1">
    <source>
        <dbReference type="EMBL" id="KKZ12534.1"/>
    </source>
</evidence>
<comment type="caution">
    <text evidence="1">The sequence shown here is derived from an EMBL/GenBank/DDBJ whole genome shotgun (WGS) entry which is preliminary data.</text>
</comment>